<name>A0A2H3DFW4_ARMGA</name>
<dbReference type="EMBL" id="KZ293667">
    <property type="protein sequence ID" value="PBK89748.1"/>
    <property type="molecule type" value="Genomic_DNA"/>
</dbReference>
<dbReference type="Proteomes" id="UP000217790">
    <property type="component" value="Unassembled WGS sequence"/>
</dbReference>
<organism evidence="2 3">
    <name type="scientific">Armillaria gallica</name>
    <name type="common">Bulbous honey fungus</name>
    <name type="synonym">Armillaria bulbosa</name>
    <dbReference type="NCBI Taxonomy" id="47427"/>
    <lineage>
        <taxon>Eukaryota</taxon>
        <taxon>Fungi</taxon>
        <taxon>Dikarya</taxon>
        <taxon>Basidiomycota</taxon>
        <taxon>Agaricomycotina</taxon>
        <taxon>Agaricomycetes</taxon>
        <taxon>Agaricomycetidae</taxon>
        <taxon>Agaricales</taxon>
        <taxon>Marasmiineae</taxon>
        <taxon>Physalacriaceae</taxon>
        <taxon>Armillaria</taxon>
    </lineage>
</organism>
<dbReference type="AlphaFoldDB" id="A0A2H3DFW4"/>
<gene>
    <name evidence="2" type="ORF">ARMGADRAFT_1014906</name>
</gene>
<protein>
    <submittedName>
        <fullName evidence="2">Uncharacterized protein</fullName>
    </submittedName>
</protein>
<evidence type="ECO:0000256" key="1">
    <source>
        <dbReference type="SAM" id="MobiDB-lite"/>
    </source>
</evidence>
<sequence>MLSFPYPKKCFGLIRAVYQWTCLPTLTLHYSGIATLTLATKASLTNTAHTETLSTGFNLLMNVSALAYNENKHRRRQERHTITASGEERNHVGHLNSTRARILPAKGSQSY</sequence>
<proteinExistence type="predicted"/>
<accession>A0A2H3DFW4</accession>
<keyword evidence="3" id="KW-1185">Reference proteome</keyword>
<dbReference type="InParanoid" id="A0A2H3DFW4"/>
<evidence type="ECO:0000313" key="2">
    <source>
        <dbReference type="EMBL" id="PBK89748.1"/>
    </source>
</evidence>
<reference evidence="3" key="1">
    <citation type="journal article" date="2017" name="Nat. Ecol. Evol.">
        <title>Genome expansion and lineage-specific genetic innovations in the forest pathogenic fungi Armillaria.</title>
        <authorList>
            <person name="Sipos G."/>
            <person name="Prasanna A.N."/>
            <person name="Walter M.C."/>
            <person name="O'Connor E."/>
            <person name="Balint B."/>
            <person name="Krizsan K."/>
            <person name="Kiss B."/>
            <person name="Hess J."/>
            <person name="Varga T."/>
            <person name="Slot J."/>
            <person name="Riley R."/>
            <person name="Boka B."/>
            <person name="Rigling D."/>
            <person name="Barry K."/>
            <person name="Lee J."/>
            <person name="Mihaltcheva S."/>
            <person name="LaButti K."/>
            <person name="Lipzen A."/>
            <person name="Waldron R."/>
            <person name="Moloney N.M."/>
            <person name="Sperisen C."/>
            <person name="Kredics L."/>
            <person name="Vagvoelgyi C."/>
            <person name="Patrignani A."/>
            <person name="Fitzpatrick D."/>
            <person name="Nagy I."/>
            <person name="Doyle S."/>
            <person name="Anderson J.B."/>
            <person name="Grigoriev I.V."/>
            <person name="Gueldener U."/>
            <person name="Muensterkoetter M."/>
            <person name="Nagy L.G."/>
        </authorList>
    </citation>
    <scope>NUCLEOTIDE SEQUENCE [LARGE SCALE GENOMIC DNA]</scope>
    <source>
        <strain evidence="3">Ar21-2</strain>
    </source>
</reference>
<evidence type="ECO:0000313" key="3">
    <source>
        <dbReference type="Proteomes" id="UP000217790"/>
    </source>
</evidence>
<feature type="region of interest" description="Disordered" evidence="1">
    <location>
        <begin position="71"/>
        <end position="111"/>
    </location>
</feature>